<evidence type="ECO:0000313" key="2">
    <source>
        <dbReference type="EMBL" id="AOZ07879.1"/>
    </source>
</evidence>
<organism evidence="2 3">
    <name type="scientific">Cupriavidus malaysiensis</name>
    <dbReference type="NCBI Taxonomy" id="367825"/>
    <lineage>
        <taxon>Bacteria</taxon>
        <taxon>Pseudomonadati</taxon>
        <taxon>Pseudomonadota</taxon>
        <taxon>Betaproteobacteria</taxon>
        <taxon>Burkholderiales</taxon>
        <taxon>Burkholderiaceae</taxon>
        <taxon>Cupriavidus</taxon>
    </lineage>
</organism>
<dbReference type="Proteomes" id="UP000177515">
    <property type="component" value="Chromosome 1"/>
</dbReference>
<proteinExistence type="predicted"/>
<feature type="transmembrane region" description="Helical" evidence="1">
    <location>
        <begin position="37"/>
        <end position="59"/>
    </location>
</feature>
<protein>
    <submittedName>
        <fullName evidence="2">Transcriptional regulator</fullName>
    </submittedName>
</protein>
<keyword evidence="3" id="KW-1185">Reference proteome</keyword>
<accession>A0ABN4TU42</accession>
<keyword evidence="1" id="KW-1133">Transmembrane helix</keyword>
<name>A0ABN4TU42_9BURK</name>
<keyword evidence="1" id="KW-0812">Transmembrane</keyword>
<sequence length="207" mass="22897">MRWLRWPQWQRPQWQPSRPLQQWPRGTPWLRPAIGPALPWAGGGLAGLAASALLFALLAPVPARHDERLGQEIVASHVRALLSQHPVDVVSTDQHTVKPWFNGRLDYAPPVVDLATRGFPLAGGRMDYVAHRRVAVLVYRDQRHPIDLYVLPAAEGACTPANRSADGYAMVRWCAAGMDFWAISDAEPAHVRAFAQALRDAVGDPGE</sequence>
<evidence type="ECO:0000256" key="1">
    <source>
        <dbReference type="SAM" id="Phobius"/>
    </source>
</evidence>
<gene>
    <name evidence="2" type="ORF">BKK80_01580</name>
</gene>
<dbReference type="EMBL" id="CP017754">
    <property type="protein sequence ID" value="AOZ07879.1"/>
    <property type="molecule type" value="Genomic_DNA"/>
</dbReference>
<reference evidence="2 3" key="1">
    <citation type="submission" date="2016-10" db="EMBL/GenBank/DDBJ databases">
        <title>Complete genome sequences of three Cupriavidus strains isolated from various Malaysian environments.</title>
        <authorList>
            <person name="Abdullah A.A.-A."/>
            <person name="Shafie N.A.H."/>
            <person name="Lau N.S."/>
        </authorList>
    </citation>
    <scope>NUCLEOTIDE SEQUENCE [LARGE SCALE GENOMIC DNA]</scope>
    <source>
        <strain evidence="2 3">USMAA1020</strain>
    </source>
</reference>
<evidence type="ECO:0000313" key="3">
    <source>
        <dbReference type="Proteomes" id="UP000177515"/>
    </source>
</evidence>
<keyword evidence="1" id="KW-0472">Membrane</keyword>